<comment type="caution">
    <text evidence="2">The sequence shown here is derived from an EMBL/GenBank/DDBJ whole genome shotgun (WGS) entry which is preliminary data.</text>
</comment>
<gene>
    <name evidence="2" type="ORF">ACFYQT_05880</name>
</gene>
<feature type="compositionally biased region" description="Basic residues" evidence="1">
    <location>
        <begin position="247"/>
        <end position="257"/>
    </location>
</feature>
<name>A0ABW6MPP1_9ACTN</name>
<reference evidence="2 3" key="1">
    <citation type="submission" date="2024-10" db="EMBL/GenBank/DDBJ databases">
        <title>The Natural Products Discovery Center: Release of the First 8490 Sequenced Strains for Exploring Actinobacteria Biosynthetic Diversity.</title>
        <authorList>
            <person name="Kalkreuter E."/>
            <person name="Kautsar S.A."/>
            <person name="Yang D."/>
            <person name="Bader C.D."/>
            <person name="Teijaro C.N."/>
            <person name="Fluegel L."/>
            <person name="Davis C.M."/>
            <person name="Simpson J.R."/>
            <person name="Lauterbach L."/>
            <person name="Steele A.D."/>
            <person name="Gui C."/>
            <person name="Meng S."/>
            <person name="Li G."/>
            <person name="Viehrig K."/>
            <person name="Ye F."/>
            <person name="Su P."/>
            <person name="Kiefer A.F."/>
            <person name="Nichols A."/>
            <person name="Cepeda A.J."/>
            <person name="Yan W."/>
            <person name="Fan B."/>
            <person name="Jiang Y."/>
            <person name="Adhikari A."/>
            <person name="Zheng C.-J."/>
            <person name="Schuster L."/>
            <person name="Cowan T.M."/>
            <person name="Smanski M.J."/>
            <person name="Chevrette M.G."/>
            <person name="De Carvalho L.P.S."/>
            <person name="Shen B."/>
        </authorList>
    </citation>
    <scope>NUCLEOTIDE SEQUENCE [LARGE SCALE GENOMIC DNA]</scope>
    <source>
        <strain evidence="2 3">NPDC005497</strain>
    </source>
</reference>
<dbReference type="RefSeq" id="WP_362047878.1">
    <property type="nucleotide sequence ID" value="NZ_JBEXWN010000005.1"/>
</dbReference>
<sequence length="257" mass="28150">MTGVWMELCPALDAHRPDRRIKGAYEKGGVEGQIGSFRRNHMVPVREVVSLAQLNAMFERWDTEDERRRIGTRPRPVGEYCAVETAAAATVAGRTAMMHALELVVYDGQLEVARHERLIAKGKARLDLDHYLEALVRKPGAFPGATAPEQVRSAGKFTPVHDAWWEEAKAAHGGRYGTRALIEVLLMGRHVAHEHLVAGRGGPGARWRASPPPWPPASTSICAAAPTACPRRSPCPRSTPGATASRWLRHARARSAS</sequence>
<feature type="region of interest" description="Disordered" evidence="1">
    <location>
        <begin position="230"/>
        <end position="257"/>
    </location>
</feature>
<evidence type="ECO:0000313" key="2">
    <source>
        <dbReference type="EMBL" id="MFF0002975.1"/>
    </source>
</evidence>
<dbReference type="Proteomes" id="UP001601422">
    <property type="component" value="Unassembled WGS sequence"/>
</dbReference>
<organism evidence="2 3">
    <name type="scientific">Streptomyces tibetensis</name>
    <dbReference type="NCBI Taxonomy" id="2382123"/>
    <lineage>
        <taxon>Bacteria</taxon>
        <taxon>Bacillati</taxon>
        <taxon>Actinomycetota</taxon>
        <taxon>Actinomycetes</taxon>
        <taxon>Kitasatosporales</taxon>
        <taxon>Streptomycetaceae</taxon>
        <taxon>Streptomyces</taxon>
    </lineage>
</organism>
<evidence type="ECO:0008006" key="4">
    <source>
        <dbReference type="Google" id="ProtNLM"/>
    </source>
</evidence>
<feature type="compositionally biased region" description="Low complexity" evidence="1">
    <location>
        <begin position="230"/>
        <end position="240"/>
    </location>
</feature>
<accession>A0ABW6MPP1</accession>
<keyword evidence="3" id="KW-1185">Reference proteome</keyword>
<protein>
    <recommendedName>
        <fullName evidence="4">Transposase</fullName>
    </recommendedName>
</protein>
<evidence type="ECO:0000256" key="1">
    <source>
        <dbReference type="SAM" id="MobiDB-lite"/>
    </source>
</evidence>
<dbReference type="EMBL" id="JBIAJP010000001">
    <property type="protein sequence ID" value="MFF0002975.1"/>
    <property type="molecule type" value="Genomic_DNA"/>
</dbReference>
<proteinExistence type="predicted"/>
<evidence type="ECO:0000313" key="3">
    <source>
        <dbReference type="Proteomes" id="UP001601422"/>
    </source>
</evidence>